<evidence type="ECO:0000256" key="12">
    <source>
        <dbReference type="ARBA" id="ARBA00071021"/>
    </source>
</evidence>
<evidence type="ECO:0000256" key="10">
    <source>
        <dbReference type="ARBA" id="ARBA00052809"/>
    </source>
</evidence>
<comment type="catalytic activity">
    <reaction evidence="10">
        <text>(3E,5Z,8Z,11Z,14Z)-eicosapentaenoyl-CoA = (2E,4E,8Z,11Z,14Z)-eicosapentaenoyl-CoA</text>
        <dbReference type="Rhea" id="RHEA:45224"/>
        <dbReference type="ChEBI" id="CHEBI:85090"/>
        <dbReference type="ChEBI" id="CHEBI:85091"/>
    </reaction>
</comment>
<dbReference type="GO" id="GO:0005777">
    <property type="term" value="C:peroxisome"/>
    <property type="evidence" value="ECO:0007669"/>
    <property type="project" value="UniProtKB-SubCell"/>
</dbReference>
<dbReference type="Gene3D" id="3.90.226.10">
    <property type="entry name" value="2-enoyl-CoA Hydratase, Chain A, domain 1"/>
    <property type="match status" value="1"/>
</dbReference>
<evidence type="ECO:0000256" key="6">
    <source>
        <dbReference type="ARBA" id="ARBA00023098"/>
    </source>
</evidence>
<comment type="pathway">
    <text evidence="2">Lipid metabolism; fatty acid beta-oxidation.</text>
</comment>
<dbReference type="PANTHER" id="PTHR43149:SF1">
    <property type="entry name" value="DELTA(3,5)-DELTA(2,4)-DIENOYL-COA ISOMERASE, MITOCHONDRIAL"/>
    <property type="match status" value="1"/>
</dbReference>
<dbReference type="CDD" id="cd06558">
    <property type="entry name" value="crotonase-like"/>
    <property type="match status" value="1"/>
</dbReference>
<keyword evidence="7" id="KW-0576">Peroxisome</keyword>
<evidence type="ECO:0000256" key="5">
    <source>
        <dbReference type="ARBA" id="ARBA00022990"/>
    </source>
</evidence>
<comment type="catalytic activity">
    <reaction evidence="9">
        <text>(3E,5Z)-octadienoyl-CoA = (2E,4E)-octadienoyl-CoA</text>
        <dbReference type="Rhea" id="RHEA:45244"/>
        <dbReference type="ChEBI" id="CHEBI:62243"/>
        <dbReference type="ChEBI" id="CHEBI:85108"/>
    </reaction>
</comment>
<accession>A0AAN7P1K9</accession>
<evidence type="ECO:0000256" key="11">
    <source>
        <dbReference type="ARBA" id="ARBA00055786"/>
    </source>
</evidence>
<dbReference type="GO" id="GO:0006631">
    <property type="term" value="P:fatty acid metabolic process"/>
    <property type="evidence" value="ECO:0007669"/>
    <property type="project" value="UniProtKB-KW"/>
</dbReference>
<dbReference type="InterPro" id="IPR001753">
    <property type="entry name" value="Enoyl-CoA_hydra/iso"/>
</dbReference>
<gene>
    <name evidence="13" type="ORF">RN001_015277</name>
</gene>
<evidence type="ECO:0000256" key="9">
    <source>
        <dbReference type="ARBA" id="ARBA00051408"/>
    </source>
</evidence>
<dbReference type="AlphaFoldDB" id="A0AAN7P1K9"/>
<dbReference type="Pfam" id="PF00378">
    <property type="entry name" value="ECH_1"/>
    <property type="match status" value="1"/>
</dbReference>
<keyword evidence="5" id="KW-0007">Acetylation</keyword>
<dbReference type="Proteomes" id="UP001353858">
    <property type="component" value="Unassembled WGS sequence"/>
</dbReference>
<reference evidence="14" key="1">
    <citation type="submission" date="2023-01" db="EMBL/GenBank/DDBJ databases">
        <title>Key to firefly adult light organ development and bioluminescence: homeobox transcription factors regulate luciferase expression and transportation to peroxisome.</title>
        <authorList>
            <person name="Fu X."/>
        </authorList>
    </citation>
    <scope>NUCLEOTIDE SEQUENCE [LARGE SCALE GENOMIC DNA]</scope>
</reference>
<evidence type="ECO:0000256" key="7">
    <source>
        <dbReference type="ARBA" id="ARBA00023140"/>
    </source>
</evidence>
<keyword evidence="8" id="KW-0413">Isomerase</keyword>
<proteinExistence type="inferred from homology"/>
<dbReference type="InterPro" id="IPR045002">
    <property type="entry name" value="Ech1-like"/>
</dbReference>
<dbReference type="GO" id="GO:0005739">
    <property type="term" value="C:mitochondrion"/>
    <property type="evidence" value="ECO:0007669"/>
    <property type="project" value="TreeGrafter"/>
</dbReference>
<keyword evidence="14" id="KW-1185">Reference proteome</keyword>
<name>A0AAN7P1K9_9COLE</name>
<dbReference type="PANTHER" id="PTHR43149">
    <property type="entry name" value="ENOYL-COA HYDRATASE"/>
    <property type="match status" value="1"/>
</dbReference>
<evidence type="ECO:0000256" key="2">
    <source>
        <dbReference type="ARBA" id="ARBA00005005"/>
    </source>
</evidence>
<dbReference type="Gene3D" id="1.10.12.10">
    <property type="entry name" value="Lyase 2-enoyl-coa Hydratase, Chain A, domain 2"/>
    <property type="match status" value="1"/>
</dbReference>
<keyword evidence="6" id="KW-0443">Lipid metabolism</keyword>
<comment type="subcellular location">
    <subcellularLocation>
        <location evidence="1">Peroxisome</location>
    </subcellularLocation>
</comment>
<comment type="similarity">
    <text evidence="3">Belongs to the enoyl-CoA hydratase/isomerase family.</text>
</comment>
<evidence type="ECO:0000313" key="13">
    <source>
        <dbReference type="EMBL" id="KAK4873248.1"/>
    </source>
</evidence>
<dbReference type="InterPro" id="IPR014748">
    <property type="entry name" value="Enoyl-CoA_hydra_C"/>
</dbReference>
<evidence type="ECO:0000256" key="3">
    <source>
        <dbReference type="ARBA" id="ARBA00005254"/>
    </source>
</evidence>
<dbReference type="InterPro" id="IPR029045">
    <property type="entry name" value="ClpP/crotonase-like_dom_sf"/>
</dbReference>
<sequence>MSSKAYTFNTLSVSVPKTFVYHVELNRPKQLNAQTEEMWTELKNCFEAINVDPDCRVVVISGNGKMFTAGLDFKVALENSQELSEIEDVARKAKFLRATIDKGQTAFTSMEMCNKPVLAAVHNACIGAGVSLITAADVRYCTKDAWFQVKEVLLGITCDVGALQRLPKVVGFNGLVREICYTARKFTAEEASKIGLVTSVFEDKESMMAGVLQIAQEIASNSPVAVQGTKRSLVFSRDHSTRDGLEHVATMNQGMLQSEDFITGVTALATKQKDIEFSKL</sequence>
<dbReference type="FunFam" id="1.10.12.10:FF:000004">
    <property type="entry name" value="Delta3,5-delta2,4-dienoyl-CoA isomerase"/>
    <property type="match status" value="1"/>
</dbReference>
<evidence type="ECO:0000256" key="4">
    <source>
        <dbReference type="ARBA" id="ARBA00022832"/>
    </source>
</evidence>
<evidence type="ECO:0000256" key="1">
    <source>
        <dbReference type="ARBA" id="ARBA00004275"/>
    </source>
</evidence>
<dbReference type="EMBL" id="JARPUR010000007">
    <property type="protein sequence ID" value="KAK4873248.1"/>
    <property type="molecule type" value="Genomic_DNA"/>
</dbReference>
<dbReference type="GO" id="GO:0051750">
    <property type="term" value="F:delta(3,5)-delta(2,4)-dienoyl-CoA isomerase activity"/>
    <property type="evidence" value="ECO:0007669"/>
    <property type="project" value="TreeGrafter"/>
</dbReference>
<dbReference type="SUPFAM" id="SSF52096">
    <property type="entry name" value="ClpP/crotonase"/>
    <property type="match status" value="1"/>
</dbReference>
<dbReference type="FunFam" id="3.90.226.10:FF:000024">
    <property type="entry name" value="Delta3,5-delta2,4-dienoyl-CoA isomerase"/>
    <property type="match status" value="1"/>
</dbReference>
<protein>
    <recommendedName>
        <fullName evidence="12">Delta(3,5)-Delta(2,4)-dienoyl-CoA isomerase, mitochondrial</fullName>
    </recommendedName>
</protein>
<organism evidence="13 14">
    <name type="scientific">Aquatica leii</name>
    <dbReference type="NCBI Taxonomy" id="1421715"/>
    <lineage>
        <taxon>Eukaryota</taxon>
        <taxon>Metazoa</taxon>
        <taxon>Ecdysozoa</taxon>
        <taxon>Arthropoda</taxon>
        <taxon>Hexapoda</taxon>
        <taxon>Insecta</taxon>
        <taxon>Pterygota</taxon>
        <taxon>Neoptera</taxon>
        <taxon>Endopterygota</taxon>
        <taxon>Coleoptera</taxon>
        <taxon>Polyphaga</taxon>
        <taxon>Elateriformia</taxon>
        <taxon>Elateroidea</taxon>
        <taxon>Lampyridae</taxon>
        <taxon>Luciolinae</taxon>
        <taxon>Aquatica</taxon>
    </lineage>
</organism>
<keyword evidence="4" id="KW-0276">Fatty acid metabolism</keyword>
<evidence type="ECO:0000256" key="8">
    <source>
        <dbReference type="ARBA" id="ARBA00023235"/>
    </source>
</evidence>
<comment type="caution">
    <text evidence="13">The sequence shown here is derived from an EMBL/GenBank/DDBJ whole genome shotgun (WGS) entry which is preliminary data.</text>
</comment>
<evidence type="ECO:0000313" key="14">
    <source>
        <dbReference type="Proteomes" id="UP001353858"/>
    </source>
</evidence>
<comment type="function">
    <text evidence="11">Isomerization of 3-trans,5-cis-dienoyl-CoA to 2-trans,4-trans-dienoyl-CoA.</text>
</comment>